<dbReference type="Proteomes" id="UP001163624">
    <property type="component" value="Chromosome"/>
</dbReference>
<organism evidence="1 2">
    <name type="scientific">Pseudomonas triclosanedens</name>
    <dbReference type="NCBI Taxonomy" id="2961893"/>
    <lineage>
        <taxon>Bacteria</taxon>
        <taxon>Pseudomonadati</taxon>
        <taxon>Pseudomonadota</taxon>
        <taxon>Gammaproteobacteria</taxon>
        <taxon>Pseudomonadales</taxon>
        <taxon>Pseudomonadaceae</taxon>
        <taxon>Pseudomonas</taxon>
    </lineage>
</organism>
<evidence type="ECO:0000313" key="1">
    <source>
        <dbReference type="EMBL" id="WAI49949.1"/>
    </source>
</evidence>
<proteinExistence type="predicted"/>
<dbReference type="GO" id="GO:0032259">
    <property type="term" value="P:methylation"/>
    <property type="evidence" value="ECO:0007669"/>
    <property type="project" value="UniProtKB-KW"/>
</dbReference>
<dbReference type="EMBL" id="CP113432">
    <property type="protein sequence ID" value="WAI49949.1"/>
    <property type="molecule type" value="Genomic_DNA"/>
</dbReference>
<protein>
    <submittedName>
        <fullName evidence="1">DNA methylase</fullName>
    </submittedName>
</protein>
<gene>
    <name evidence="1" type="ORF">OU419_01380</name>
</gene>
<dbReference type="RefSeq" id="WP_254469940.1">
    <property type="nucleotide sequence ID" value="NZ_CP113432.1"/>
</dbReference>
<dbReference type="GO" id="GO:0008168">
    <property type="term" value="F:methyltransferase activity"/>
    <property type="evidence" value="ECO:0007669"/>
    <property type="project" value="UniProtKB-KW"/>
</dbReference>
<reference evidence="1" key="1">
    <citation type="submission" date="2022-11" db="EMBL/GenBank/DDBJ databases">
        <title>Pseudomonas triclosanedens sp. nov., a triclosan degrader isolated from activated sludge.</title>
        <authorList>
            <person name="Yin Y."/>
            <person name="Lu Z."/>
        </authorList>
    </citation>
    <scope>NUCLEOTIDE SEQUENCE</scope>
    <source>
        <strain evidence="1">ZM23</strain>
    </source>
</reference>
<name>A0ABY6ZYT1_9PSED</name>
<evidence type="ECO:0000313" key="2">
    <source>
        <dbReference type="Proteomes" id="UP001163624"/>
    </source>
</evidence>
<keyword evidence="1" id="KW-0808">Transferase</keyword>
<sequence length="293" mass="32664">MANSPAHRFGQIIGDLLEEIIAPQLQEFCNSRGYYLDKKGSRGKARKGKKVSWLDKYGNSHDLDFVIEKNGSDDEIGRPLAFIEAAWRRYTKHSRNKAQEIQGAVLPIAEKYSWDKPFLGAVLGGVFTLSSINQMASSGFDVVLFPYSSVVAAFASVGIDAEFDEHTPDKVFQAAVERYEALDAAGRAALERDLVTRNQELIDEFFQNLAATLDRQIDSVVIIPLHGKSNEFEEISEAASFVQQYQEQSTQGGPFREYEVIVKYSNGDKIEALFKDKARTAAFLRYVSDGVGV</sequence>
<keyword evidence="2" id="KW-1185">Reference proteome</keyword>
<accession>A0ABY6ZYT1</accession>
<keyword evidence="1" id="KW-0489">Methyltransferase</keyword>